<evidence type="ECO:0000256" key="5">
    <source>
        <dbReference type="ARBA" id="ARBA00022705"/>
    </source>
</evidence>
<evidence type="ECO:0000259" key="8">
    <source>
        <dbReference type="Pfam" id="PF09115"/>
    </source>
</evidence>
<dbReference type="InterPro" id="IPR015199">
    <property type="entry name" value="DNA_pol_III_delta_C"/>
</dbReference>
<dbReference type="EC" id="2.7.7.7" evidence="1"/>
<gene>
    <name evidence="9" type="ORF">LKD81_09035</name>
</gene>
<dbReference type="AlphaFoldDB" id="A0AAE3EAC4"/>
<evidence type="ECO:0000256" key="6">
    <source>
        <dbReference type="ARBA" id="ARBA00022932"/>
    </source>
</evidence>
<reference evidence="9" key="1">
    <citation type="submission" date="2021-10" db="EMBL/GenBank/DDBJ databases">
        <title>Anaerobic single-cell dispensing facilitates the cultivation of human gut bacteria.</title>
        <authorList>
            <person name="Afrizal A."/>
        </authorList>
    </citation>
    <scope>NUCLEOTIDE SEQUENCE</scope>
    <source>
        <strain evidence="9">CLA-AA-H215</strain>
    </source>
</reference>
<dbReference type="InterPro" id="IPR008921">
    <property type="entry name" value="DNA_pol3_clamp-load_cplx_C"/>
</dbReference>
<dbReference type="InterPro" id="IPR027417">
    <property type="entry name" value="P-loop_NTPase"/>
</dbReference>
<keyword evidence="4" id="KW-0548">Nucleotidyltransferase</keyword>
<keyword evidence="6" id="KW-0239">DNA-directed DNA polymerase</keyword>
<accession>A0AAE3EAC4</accession>
<evidence type="ECO:0000256" key="3">
    <source>
        <dbReference type="ARBA" id="ARBA00022679"/>
    </source>
</evidence>
<dbReference type="InterPro" id="IPR050238">
    <property type="entry name" value="DNA_Rep/Repair_Clamp_Loader"/>
</dbReference>
<sequence>MTPSEIRQYFREMAGRDQVGHAFILEGDSGEGWRKLAEEFAATVQCEHRNFCGRCPSCQAYQSGNHPDIIQVTHEKKDSIGVDEIRAQLVDDMAIKPYSSPYKVYLVDEAEKLTVQAQNALLKTLEEPPVYGIILLLTTNTEMLLPTIRSRCINLKVRSGGRVSLGLTEEQRAELFALVHDLPDYRAAELADEAKKIKEWKQDIASLLNFFRYWYRDVLVWKSTQGKGPLVFPEEERYYRARSEALSYAQLNRIFDQIQEAESRVRSNVNYELTWELLLLEMKNPKEEK</sequence>
<comment type="catalytic activity">
    <reaction evidence="7">
        <text>DNA(n) + a 2'-deoxyribonucleoside 5'-triphosphate = DNA(n+1) + diphosphate</text>
        <dbReference type="Rhea" id="RHEA:22508"/>
        <dbReference type="Rhea" id="RHEA-COMP:17339"/>
        <dbReference type="Rhea" id="RHEA-COMP:17340"/>
        <dbReference type="ChEBI" id="CHEBI:33019"/>
        <dbReference type="ChEBI" id="CHEBI:61560"/>
        <dbReference type="ChEBI" id="CHEBI:173112"/>
        <dbReference type="EC" id="2.7.7.7"/>
    </reaction>
</comment>
<dbReference type="Proteomes" id="UP001198182">
    <property type="component" value="Unassembled WGS sequence"/>
</dbReference>
<dbReference type="Pfam" id="PF09115">
    <property type="entry name" value="DNApol3-delta_C"/>
    <property type="match status" value="1"/>
</dbReference>
<evidence type="ECO:0000256" key="1">
    <source>
        <dbReference type="ARBA" id="ARBA00012417"/>
    </source>
</evidence>
<keyword evidence="10" id="KW-1185">Reference proteome</keyword>
<dbReference type="Gene3D" id="3.40.50.300">
    <property type="entry name" value="P-loop containing nucleotide triphosphate hydrolases"/>
    <property type="match status" value="1"/>
</dbReference>
<dbReference type="RefSeq" id="WP_308453658.1">
    <property type="nucleotide sequence ID" value="NZ_JAJEQR010000023.1"/>
</dbReference>
<dbReference type="PANTHER" id="PTHR11669:SF8">
    <property type="entry name" value="DNA POLYMERASE III SUBUNIT DELTA"/>
    <property type="match status" value="1"/>
</dbReference>
<dbReference type="SUPFAM" id="SSF48019">
    <property type="entry name" value="post-AAA+ oligomerization domain-like"/>
    <property type="match status" value="1"/>
</dbReference>
<dbReference type="EMBL" id="JAJEQR010000023">
    <property type="protein sequence ID" value="MCC2231134.1"/>
    <property type="molecule type" value="Genomic_DNA"/>
</dbReference>
<feature type="domain" description="DNA polymerase III delta subunit C-terminal" evidence="8">
    <location>
        <begin position="200"/>
        <end position="282"/>
    </location>
</feature>
<dbReference type="SUPFAM" id="SSF52540">
    <property type="entry name" value="P-loop containing nucleoside triphosphate hydrolases"/>
    <property type="match status" value="1"/>
</dbReference>
<organism evidence="9 10">
    <name type="scientific">Hominifimenecus microfluidus</name>
    <dbReference type="NCBI Taxonomy" id="2885348"/>
    <lineage>
        <taxon>Bacteria</taxon>
        <taxon>Bacillati</taxon>
        <taxon>Bacillota</taxon>
        <taxon>Clostridia</taxon>
        <taxon>Lachnospirales</taxon>
        <taxon>Lachnospiraceae</taxon>
        <taxon>Hominifimenecus</taxon>
    </lineage>
</organism>
<dbReference type="GO" id="GO:0009360">
    <property type="term" value="C:DNA polymerase III complex"/>
    <property type="evidence" value="ECO:0007669"/>
    <property type="project" value="InterPro"/>
</dbReference>
<dbReference type="PANTHER" id="PTHR11669">
    <property type="entry name" value="REPLICATION FACTOR C / DNA POLYMERASE III GAMMA-TAU SUBUNIT"/>
    <property type="match status" value="1"/>
</dbReference>
<dbReference type="Pfam" id="PF13177">
    <property type="entry name" value="DNA_pol3_delta2"/>
    <property type="match status" value="1"/>
</dbReference>
<evidence type="ECO:0000256" key="4">
    <source>
        <dbReference type="ARBA" id="ARBA00022695"/>
    </source>
</evidence>
<evidence type="ECO:0000313" key="10">
    <source>
        <dbReference type="Proteomes" id="UP001198182"/>
    </source>
</evidence>
<evidence type="ECO:0000256" key="7">
    <source>
        <dbReference type="ARBA" id="ARBA00049244"/>
    </source>
</evidence>
<evidence type="ECO:0000256" key="2">
    <source>
        <dbReference type="ARBA" id="ARBA00014363"/>
    </source>
</evidence>
<dbReference type="GO" id="GO:0006261">
    <property type="term" value="P:DNA-templated DNA replication"/>
    <property type="evidence" value="ECO:0007669"/>
    <property type="project" value="TreeGrafter"/>
</dbReference>
<dbReference type="GO" id="GO:0003887">
    <property type="term" value="F:DNA-directed DNA polymerase activity"/>
    <property type="evidence" value="ECO:0007669"/>
    <property type="project" value="UniProtKB-KW"/>
</dbReference>
<protein>
    <recommendedName>
        <fullName evidence="2">DNA polymerase III subunit delta'</fullName>
        <ecNumber evidence="1">2.7.7.7</ecNumber>
    </recommendedName>
</protein>
<proteinExistence type="predicted"/>
<comment type="caution">
    <text evidence="9">The sequence shown here is derived from an EMBL/GenBank/DDBJ whole genome shotgun (WGS) entry which is preliminary data.</text>
</comment>
<dbReference type="GO" id="GO:0003677">
    <property type="term" value="F:DNA binding"/>
    <property type="evidence" value="ECO:0007669"/>
    <property type="project" value="InterPro"/>
</dbReference>
<name>A0AAE3EAC4_9FIRM</name>
<keyword evidence="3" id="KW-0808">Transferase</keyword>
<keyword evidence="5" id="KW-0235">DNA replication</keyword>
<evidence type="ECO:0000313" key="9">
    <source>
        <dbReference type="EMBL" id="MCC2231134.1"/>
    </source>
</evidence>